<dbReference type="PROSITE" id="PS00488">
    <property type="entry name" value="PAL_HISTIDASE"/>
    <property type="match status" value="1"/>
</dbReference>
<dbReference type="GO" id="GO:0004397">
    <property type="term" value="F:histidine ammonia-lyase activity"/>
    <property type="evidence" value="ECO:0007669"/>
    <property type="project" value="UniProtKB-UniRule"/>
</dbReference>
<evidence type="ECO:0000256" key="8">
    <source>
        <dbReference type="RuleBase" id="RU004479"/>
    </source>
</evidence>
<keyword evidence="3 8" id="KW-0369">Histidine metabolism</keyword>
<dbReference type="RefSeq" id="WP_150033140.1">
    <property type="nucleotide sequence ID" value="NZ_VWSH01000003.1"/>
</dbReference>
<dbReference type="EC" id="4.3.1.3" evidence="2 6"/>
<evidence type="ECO:0000256" key="1">
    <source>
        <dbReference type="ARBA" id="ARBA00005113"/>
    </source>
</evidence>
<comment type="pathway">
    <text evidence="1 8">Amino-acid degradation; L-histidine degradation into L-glutamate; N-formimidoyl-L-glutamate from L-histidine: step 1/3.</text>
</comment>
<name>A0A5M6CEI4_9BACT</name>
<dbReference type="EMBL" id="VWSH01000003">
    <property type="protein sequence ID" value="KAA5533393.1"/>
    <property type="molecule type" value="Genomic_DNA"/>
</dbReference>
<comment type="subcellular location">
    <subcellularLocation>
        <location evidence="9">Cytoplasm</location>
    </subcellularLocation>
</comment>
<evidence type="ECO:0000313" key="10">
    <source>
        <dbReference type="EMBL" id="KAA5533393.1"/>
    </source>
</evidence>
<evidence type="ECO:0000313" key="11">
    <source>
        <dbReference type="Proteomes" id="UP000323632"/>
    </source>
</evidence>
<dbReference type="Gene3D" id="1.20.200.10">
    <property type="entry name" value="Fumarase/aspartase (Central domain)"/>
    <property type="match status" value="1"/>
</dbReference>
<dbReference type="GO" id="GO:0019557">
    <property type="term" value="P:L-histidine catabolic process to glutamate and formate"/>
    <property type="evidence" value="ECO:0007669"/>
    <property type="project" value="UniProtKB-UniPathway"/>
</dbReference>
<dbReference type="InterPro" id="IPR008948">
    <property type="entry name" value="L-Aspartase-like"/>
</dbReference>
<dbReference type="GO" id="GO:0019556">
    <property type="term" value="P:L-histidine catabolic process to glutamate and formamide"/>
    <property type="evidence" value="ECO:0007669"/>
    <property type="project" value="UniProtKB-UniPathway"/>
</dbReference>
<dbReference type="Pfam" id="PF00221">
    <property type="entry name" value="Lyase_aromatic"/>
    <property type="match status" value="1"/>
</dbReference>
<evidence type="ECO:0000256" key="9">
    <source>
        <dbReference type="RuleBase" id="RU004480"/>
    </source>
</evidence>
<evidence type="ECO:0000256" key="2">
    <source>
        <dbReference type="ARBA" id="ARBA00012994"/>
    </source>
</evidence>
<dbReference type="InterPro" id="IPR024083">
    <property type="entry name" value="Fumarase/histidase_N"/>
</dbReference>
<dbReference type="PANTHER" id="PTHR10362">
    <property type="entry name" value="HISTIDINE AMMONIA-LYASE"/>
    <property type="match status" value="1"/>
</dbReference>
<sequence length="492" mass="54007">MELPEHLLIASLNELLHQNIELTEKDLGKINANRNFLDKKIASGQTYYGINTGFGSLCNVRINDDELADLQKNLVTSHSCGFGDEVPAEIVKIMLLLKIRGLAQGFSGIHEETIQRLVYFYNENILPVVYEQGSLGASGDLAPLAHLSLPLLGLGEVNVNNKKTASEEALKKGNLEALSLHAKEGLALLNGTQFMSSYATWALLQASRLQRWADVIAALSLEAFDGKSEPFSHPIHRVRPHKGQIETAEAIRALLEGSALQQNVKVQVQDPYSFRCVPQVHGATKDVIRHITSIVETEINSVTDNPIVFEEEDLILSGGNFHGQPLALHLDFFAIAMAELANISERRTYLLVSGQRGLQPFLAQNPGLHSGFMIAQYTAASIVSQNKQYCTPASVDSIVSSNGQEDHVSMGANAATKLKKVIDNVQRVLAIELLCAAQAMDFRRPGKSSAKLENLMTAFRKEVSFNDADRVLHDDMIKAEQFLNQHADPILG</sequence>
<dbReference type="InterPro" id="IPR005921">
    <property type="entry name" value="HutH"/>
</dbReference>
<keyword evidence="11" id="KW-1185">Reference proteome</keyword>
<dbReference type="SUPFAM" id="SSF48557">
    <property type="entry name" value="L-aspartase-like"/>
    <property type="match status" value="1"/>
</dbReference>
<dbReference type="FunFam" id="1.10.275.10:FF:000005">
    <property type="entry name" value="Histidine ammonia-lyase"/>
    <property type="match status" value="1"/>
</dbReference>
<evidence type="ECO:0000256" key="4">
    <source>
        <dbReference type="ARBA" id="ARBA00023239"/>
    </source>
</evidence>
<proteinExistence type="inferred from homology"/>
<dbReference type="GO" id="GO:0005737">
    <property type="term" value="C:cytoplasm"/>
    <property type="evidence" value="ECO:0007669"/>
    <property type="project" value="UniProtKB-SubCell"/>
</dbReference>
<reference evidence="10 11" key="1">
    <citation type="submission" date="2019-09" db="EMBL/GenBank/DDBJ databases">
        <title>Genome sequence and assembly of Taibaiella sp.</title>
        <authorList>
            <person name="Chhetri G."/>
        </authorList>
    </citation>
    <scope>NUCLEOTIDE SEQUENCE [LARGE SCALE GENOMIC DNA]</scope>
    <source>
        <strain evidence="10 11">KVB11</strain>
    </source>
</reference>
<dbReference type="InterPro" id="IPR001106">
    <property type="entry name" value="Aromatic_Lyase"/>
</dbReference>
<organism evidence="10 11">
    <name type="scientific">Taibaiella lutea</name>
    <dbReference type="NCBI Taxonomy" id="2608001"/>
    <lineage>
        <taxon>Bacteria</taxon>
        <taxon>Pseudomonadati</taxon>
        <taxon>Bacteroidota</taxon>
        <taxon>Chitinophagia</taxon>
        <taxon>Chitinophagales</taxon>
        <taxon>Chitinophagaceae</taxon>
        <taxon>Taibaiella</taxon>
    </lineage>
</organism>
<accession>A0A5M6CEI4</accession>
<dbReference type="Proteomes" id="UP000323632">
    <property type="component" value="Unassembled WGS sequence"/>
</dbReference>
<comment type="caution">
    <text evidence="10">The sequence shown here is derived from an EMBL/GenBank/DDBJ whole genome shotgun (WGS) entry which is preliminary data.</text>
</comment>
<comment type="similarity">
    <text evidence="7">Belongs to the PAL/histidase family.</text>
</comment>
<dbReference type="AlphaFoldDB" id="A0A5M6CEI4"/>
<dbReference type="Gene3D" id="1.10.275.10">
    <property type="entry name" value="Fumarase/aspartase (N-terminal domain)"/>
    <property type="match status" value="1"/>
</dbReference>
<evidence type="ECO:0000256" key="7">
    <source>
        <dbReference type="RuleBase" id="RU003954"/>
    </source>
</evidence>
<comment type="catalytic activity">
    <reaction evidence="5 8">
        <text>L-histidine = trans-urocanate + NH4(+)</text>
        <dbReference type="Rhea" id="RHEA:21232"/>
        <dbReference type="ChEBI" id="CHEBI:17771"/>
        <dbReference type="ChEBI" id="CHEBI:28938"/>
        <dbReference type="ChEBI" id="CHEBI:57595"/>
        <dbReference type="EC" id="4.3.1.3"/>
    </reaction>
</comment>
<gene>
    <name evidence="10" type="primary">hutH</name>
    <name evidence="10" type="ORF">F0919_12685</name>
</gene>
<dbReference type="InterPro" id="IPR022313">
    <property type="entry name" value="Phe/His_NH3-lyase_AS"/>
</dbReference>
<evidence type="ECO:0000256" key="6">
    <source>
        <dbReference type="NCBIfam" id="TIGR01225"/>
    </source>
</evidence>
<dbReference type="NCBIfam" id="TIGR01225">
    <property type="entry name" value="hutH"/>
    <property type="match status" value="1"/>
</dbReference>
<dbReference type="FunFam" id="1.20.200.10:FF:000003">
    <property type="entry name" value="Histidine ammonia-lyase"/>
    <property type="match status" value="1"/>
</dbReference>
<keyword evidence="4 7" id="KW-0456">Lyase</keyword>
<dbReference type="UniPathway" id="UPA00379">
    <property type="reaction ID" value="UER00549"/>
</dbReference>
<protein>
    <recommendedName>
        <fullName evidence="2 6">Histidine ammonia-lyase</fullName>
        <ecNumber evidence="2 6">4.3.1.3</ecNumber>
    </recommendedName>
</protein>
<evidence type="ECO:0000256" key="3">
    <source>
        <dbReference type="ARBA" id="ARBA00022808"/>
    </source>
</evidence>
<evidence type="ECO:0000256" key="5">
    <source>
        <dbReference type="ARBA" id="ARBA00049269"/>
    </source>
</evidence>
<dbReference type="NCBIfam" id="NF006871">
    <property type="entry name" value="PRK09367.1"/>
    <property type="match status" value="1"/>
</dbReference>
<dbReference type="CDD" id="cd00332">
    <property type="entry name" value="PAL-HAL"/>
    <property type="match status" value="1"/>
</dbReference>